<dbReference type="Proteomes" id="UP000622405">
    <property type="component" value="Unassembled WGS sequence"/>
</dbReference>
<dbReference type="Gene3D" id="2.10.70.100">
    <property type="match status" value="3"/>
</dbReference>
<reference evidence="6 7" key="1">
    <citation type="journal article" date="2020" name="mSystems">
        <title>Defining Genomic and Predicted Metabolic Features of the Acetobacterium Genus.</title>
        <authorList>
            <person name="Ross D.E."/>
            <person name="Marshall C.W."/>
            <person name="Gulliver D."/>
            <person name="May H.D."/>
            <person name="Norman R.S."/>
        </authorList>
    </citation>
    <scope>NUCLEOTIDE SEQUENCE [LARGE SCALE GENOMIC DNA]</scope>
    <source>
        <strain evidence="6 7">DSM 4132</strain>
    </source>
</reference>
<dbReference type="Gene3D" id="3.20.20.450">
    <property type="entry name" value="EAL domain"/>
    <property type="match status" value="1"/>
</dbReference>
<dbReference type="SUPFAM" id="SSF55073">
    <property type="entry name" value="Nucleotide cyclase"/>
    <property type="match status" value="1"/>
</dbReference>
<dbReference type="CDD" id="cd00130">
    <property type="entry name" value="PAS"/>
    <property type="match status" value="3"/>
</dbReference>
<dbReference type="RefSeq" id="WP_186893517.1">
    <property type="nucleotide sequence ID" value="NZ_WJBE01000003.1"/>
</dbReference>
<sequence length="1158" mass="133986">MALESLFNRIKIKESSALPEPDEWYLENRRHAQEMMKTGSWTYEIGNDTVYFTDEYYRIFETVPDQLERNAESYFQFVSKPDVSKVKNSRELAFQGHNQELEYQIITAQGNQKFVKEKTRTLLDEKGIPVKIIGALQDITSEKIIENSLKELGENLNLGQKVAGLGSWKFNAVKNEIFWSDEIYRIYDLKPQEFGGTVVELMDFTYPADRHVLAELTQKRLAHQKFDLQYRILLRNGAIKYVRLVGEPIANKDGLNTDLVGTIQDVTKIKELENEIIFIKKNLEQAQRLAKIGSWEMNAVTDRNYMSAEALRIFGITAAEFLGTFEDFLGRVHPEDRSIITDSMEGELSEEPFELEFRVIRKDGTIREVFQVVEYHLDENRQPAHVYGTIQDITEKKEYQRAIEIKQREIDKIQQRTKMLIQESGMVFEIITADGIIRYISDTSQKVINYDPQSMIGKSVYDYYDHDEAAYLKGLICSAMENPRIPETGIITFVGAGDKPIYLEVHIQNFLDHPIIQGLVLDFRDVTNRIIMQRKIEKLASYDETTALPKPNQFKKELAEKCLTASLDQRSLIVMMLDFDGFKEINDSLGFMVGQQLIVQIVMRLRGLLGKDTLISRYSEDQFAIVIEGLINLEAYEARALEVIDFFHRPFKIDIYEFDINVNVGVSVYPLETAAKDADTDGEDEMADAEPAGDEIEQLVQYASIALVWSKKEGKNRYRFYSSELNIQNYKQLQLRHDLRMAVKRDQFMVFYQPMVRIKNNQILAVEALIRWNHPDWGMVSPDEFIYLAEETGVIVEMGKWLLKKVCEDQRYWMLKGYEPVYISVNFSSIQFYERDFVKSITDVLAEYEVDPKYLIVELTESLIIENAHKAIADIEKLQRAGIKVALDDFGTGYSSLSYLQHFNIDIIKMDASFLKNIMTDQTSAIIARAIISLTKELRIKLVCEGIENWEQLSFLRENNCFAGQGYLYSRPVPFLKIDEILEKGKCRPVFSNTTFKPQAERRKSFRQVFRDLLKTDLRILKIKDKTMNVGNSKALIKDLGPGGLCFISNIQFPLERDFTLEFTTTLLGKELSAIGTPVWSQETADSLFEYGVKFMMDERDADEMMQTLYEVQIKMKKNILFTDGSFTDKTAYQYFDELTGQPTPAKVDFSQYKRSKF</sequence>
<dbReference type="Pfam" id="PF08447">
    <property type="entry name" value="PAS_3"/>
    <property type="match status" value="3"/>
</dbReference>
<dbReference type="Pfam" id="PF00563">
    <property type="entry name" value="EAL"/>
    <property type="match status" value="1"/>
</dbReference>
<feature type="domain" description="PAC" evidence="3">
    <location>
        <begin position="353"/>
        <end position="405"/>
    </location>
</feature>
<feature type="domain" description="GGDEF" evidence="5">
    <location>
        <begin position="570"/>
        <end position="723"/>
    </location>
</feature>
<gene>
    <name evidence="6" type="ORF">GH811_04790</name>
</gene>
<feature type="domain" description="PAC" evidence="3">
    <location>
        <begin position="226"/>
        <end position="278"/>
    </location>
</feature>
<keyword evidence="1" id="KW-0175">Coiled coil</keyword>
<evidence type="ECO:0000313" key="6">
    <source>
        <dbReference type="EMBL" id="MBC3898929.1"/>
    </source>
</evidence>
<dbReference type="Pfam" id="PF00989">
    <property type="entry name" value="PAS"/>
    <property type="match status" value="1"/>
</dbReference>
<keyword evidence="7" id="KW-1185">Reference proteome</keyword>
<dbReference type="InterPro" id="IPR013655">
    <property type="entry name" value="PAS_fold_3"/>
</dbReference>
<feature type="domain" description="PAS" evidence="2">
    <location>
        <begin position="305"/>
        <end position="351"/>
    </location>
</feature>
<dbReference type="Gene3D" id="3.30.450.20">
    <property type="entry name" value="PAS domain"/>
    <property type="match status" value="4"/>
</dbReference>
<dbReference type="PANTHER" id="PTHR44757:SF2">
    <property type="entry name" value="BIOFILM ARCHITECTURE MAINTENANCE PROTEIN MBAA"/>
    <property type="match status" value="1"/>
</dbReference>
<dbReference type="PROSITE" id="PS50113">
    <property type="entry name" value="PAC"/>
    <property type="match status" value="3"/>
</dbReference>
<dbReference type="InterPro" id="IPR009875">
    <property type="entry name" value="PilZ_domain"/>
</dbReference>
<dbReference type="SMART" id="SM00086">
    <property type="entry name" value="PAC"/>
    <property type="match status" value="4"/>
</dbReference>
<dbReference type="InterPro" id="IPR013767">
    <property type="entry name" value="PAS_fold"/>
</dbReference>
<name>A0ABR6YUQ6_9FIRM</name>
<dbReference type="InterPro" id="IPR029787">
    <property type="entry name" value="Nucleotide_cyclase"/>
</dbReference>
<evidence type="ECO:0000256" key="1">
    <source>
        <dbReference type="SAM" id="Coils"/>
    </source>
</evidence>
<dbReference type="NCBIfam" id="TIGR00229">
    <property type="entry name" value="sensory_box"/>
    <property type="match status" value="1"/>
</dbReference>
<dbReference type="InterPro" id="IPR000014">
    <property type="entry name" value="PAS"/>
</dbReference>
<dbReference type="InterPro" id="IPR035919">
    <property type="entry name" value="EAL_sf"/>
</dbReference>
<dbReference type="InterPro" id="IPR001633">
    <property type="entry name" value="EAL_dom"/>
</dbReference>
<feature type="coiled-coil region" evidence="1">
    <location>
        <begin position="396"/>
        <end position="423"/>
    </location>
</feature>
<dbReference type="PROSITE" id="PS50887">
    <property type="entry name" value="GGDEF"/>
    <property type="match status" value="1"/>
</dbReference>
<dbReference type="PROSITE" id="PS50883">
    <property type="entry name" value="EAL"/>
    <property type="match status" value="1"/>
</dbReference>
<dbReference type="SUPFAM" id="SSF55785">
    <property type="entry name" value="PYP-like sensor domain (PAS domain)"/>
    <property type="match status" value="4"/>
</dbReference>
<dbReference type="CDD" id="cd01948">
    <property type="entry name" value="EAL"/>
    <property type="match status" value="1"/>
</dbReference>
<feature type="domain" description="PAC" evidence="3">
    <location>
        <begin position="99"/>
        <end position="151"/>
    </location>
</feature>
<dbReference type="Pfam" id="PF07238">
    <property type="entry name" value="PilZ"/>
    <property type="match status" value="1"/>
</dbReference>
<proteinExistence type="predicted"/>
<protein>
    <submittedName>
        <fullName evidence="6">EAL domain-containing protein</fullName>
    </submittedName>
</protein>
<dbReference type="Gene3D" id="3.30.70.270">
    <property type="match status" value="1"/>
</dbReference>
<dbReference type="Pfam" id="PF00990">
    <property type="entry name" value="GGDEF"/>
    <property type="match status" value="1"/>
</dbReference>
<dbReference type="SMART" id="SM00091">
    <property type="entry name" value="PAS"/>
    <property type="match status" value="4"/>
</dbReference>
<comment type="caution">
    <text evidence="6">The sequence shown here is derived from an EMBL/GenBank/DDBJ whole genome shotgun (WGS) entry which is preliminary data.</text>
</comment>
<dbReference type="PROSITE" id="PS50112">
    <property type="entry name" value="PAS"/>
    <property type="match status" value="2"/>
</dbReference>
<dbReference type="SMART" id="SM00267">
    <property type="entry name" value="GGDEF"/>
    <property type="match status" value="1"/>
</dbReference>
<accession>A0ABR6YUQ6</accession>
<dbReference type="EMBL" id="WJBE01000003">
    <property type="protein sequence ID" value="MBC3898929.1"/>
    <property type="molecule type" value="Genomic_DNA"/>
</dbReference>
<dbReference type="InterPro" id="IPR000700">
    <property type="entry name" value="PAS-assoc_C"/>
</dbReference>
<dbReference type="InterPro" id="IPR001610">
    <property type="entry name" value="PAC"/>
</dbReference>
<organism evidence="6 7">
    <name type="scientific">Acetobacterium malicum</name>
    <dbReference type="NCBI Taxonomy" id="52692"/>
    <lineage>
        <taxon>Bacteria</taxon>
        <taxon>Bacillati</taxon>
        <taxon>Bacillota</taxon>
        <taxon>Clostridia</taxon>
        <taxon>Eubacteriales</taxon>
        <taxon>Eubacteriaceae</taxon>
        <taxon>Acetobacterium</taxon>
    </lineage>
</organism>
<feature type="domain" description="EAL" evidence="4">
    <location>
        <begin position="732"/>
        <end position="986"/>
    </location>
</feature>
<evidence type="ECO:0000313" key="7">
    <source>
        <dbReference type="Proteomes" id="UP000622405"/>
    </source>
</evidence>
<dbReference type="SUPFAM" id="SSF141868">
    <property type="entry name" value="EAL domain-like"/>
    <property type="match status" value="1"/>
</dbReference>
<evidence type="ECO:0000259" key="4">
    <source>
        <dbReference type="PROSITE" id="PS50883"/>
    </source>
</evidence>
<dbReference type="NCBIfam" id="TIGR00254">
    <property type="entry name" value="GGDEF"/>
    <property type="match status" value="1"/>
</dbReference>
<dbReference type="PANTHER" id="PTHR44757">
    <property type="entry name" value="DIGUANYLATE CYCLASE DGCP"/>
    <property type="match status" value="1"/>
</dbReference>
<evidence type="ECO:0000259" key="2">
    <source>
        <dbReference type="PROSITE" id="PS50112"/>
    </source>
</evidence>
<dbReference type="InterPro" id="IPR052155">
    <property type="entry name" value="Biofilm_reg_signaling"/>
</dbReference>
<dbReference type="InterPro" id="IPR000160">
    <property type="entry name" value="GGDEF_dom"/>
</dbReference>
<evidence type="ECO:0000259" key="3">
    <source>
        <dbReference type="PROSITE" id="PS50113"/>
    </source>
</evidence>
<dbReference type="CDD" id="cd01949">
    <property type="entry name" value="GGDEF"/>
    <property type="match status" value="1"/>
</dbReference>
<dbReference type="InterPro" id="IPR043128">
    <property type="entry name" value="Rev_trsase/Diguanyl_cyclase"/>
</dbReference>
<dbReference type="InterPro" id="IPR035965">
    <property type="entry name" value="PAS-like_dom_sf"/>
</dbReference>
<feature type="domain" description="PAS" evidence="2">
    <location>
        <begin position="413"/>
        <end position="483"/>
    </location>
</feature>
<evidence type="ECO:0000259" key="5">
    <source>
        <dbReference type="PROSITE" id="PS50887"/>
    </source>
</evidence>
<dbReference type="SMART" id="SM00052">
    <property type="entry name" value="EAL"/>
    <property type="match status" value="1"/>
</dbReference>